<evidence type="ECO:0000313" key="1">
    <source>
        <dbReference type="EnsemblPlants" id="OMERI01G33670.1"/>
    </source>
</evidence>
<evidence type="ECO:0000313" key="2">
    <source>
        <dbReference type="Proteomes" id="UP000008021"/>
    </source>
</evidence>
<dbReference type="HOGENOM" id="CLU_2871449_0_0_1"/>
<dbReference type="AlphaFoldDB" id="A0A0E0CA19"/>
<dbReference type="Gramene" id="OMERI01G33670.1">
    <property type="protein sequence ID" value="OMERI01G33670.1"/>
    <property type="gene ID" value="OMERI01G33670"/>
</dbReference>
<dbReference type="Proteomes" id="UP000008021">
    <property type="component" value="Chromosome 1"/>
</dbReference>
<organism evidence="1">
    <name type="scientific">Oryza meridionalis</name>
    <dbReference type="NCBI Taxonomy" id="40149"/>
    <lineage>
        <taxon>Eukaryota</taxon>
        <taxon>Viridiplantae</taxon>
        <taxon>Streptophyta</taxon>
        <taxon>Embryophyta</taxon>
        <taxon>Tracheophyta</taxon>
        <taxon>Spermatophyta</taxon>
        <taxon>Magnoliopsida</taxon>
        <taxon>Liliopsida</taxon>
        <taxon>Poales</taxon>
        <taxon>Poaceae</taxon>
        <taxon>BOP clade</taxon>
        <taxon>Oryzoideae</taxon>
        <taxon>Oryzeae</taxon>
        <taxon>Oryzinae</taxon>
        <taxon>Oryza</taxon>
    </lineage>
</organism>
<accession>A0A0E0CA19</accession>
<protein>
    <submittedName>
        <fullName evidence="1">Uncharacterized protein</fullName>
    </submittedName>
</protein>
<sequence>MGRCAREDTDTPLATETSVYPLLLSGGGLVVDADLKKRSGLGEPRNHNEGNRTWLWDASLDVRG</sequence>
<dbReference type="EnsemblPlants" id="OMERI01G33670.1">
    <property type="protein sequence ID" value="OMERI01G33670.1"/>
    <property type="gene ID" value="OMERI01G33670"/>
</dbReference>
<reference evidence="1" key="2">
    <citation type="submission" date="2018-05" db="EMBL/GenBank/DDBJ databases">
        <title>OmerRS3 (Oryza meridionalis Reference Sequence Version 3).</title>
        <authorList>
            <person name="Zhang J."/>
            <person name="Kudrna D."/>
            <person name="Lee S."/>
            <person name="Talag J."/>
            <person name="Welchert J."/>
            <person name="Wing R.A."/>
        </authorList>
    </citation>
    <scope>NUCLEOTIDE SEQUENCE [LARGE SCALE GENOMIC DNA]</scope>
    <source>
        <strain evidence="1">cv. OR44</strain>
    </source>
</reference>
<reference evidence="1" key="1">
    <citation type="submission" date="2015-04" db="UniProtKB">
        <authorList>
            <consortium name="EnsemblPlants"/>
        </authorList>
    </citation>
    <scope>IDENTIFICATION</scope>
</reference>
<name>A0A0E0CA19_9ORYZ</name>
<keyword evidence="2" id="KW-1185">Reference proteome</keyword>
<proteinExistence type="predicted"/>